<reference evidence="1 2" key="1">
    <citation type="journal article" date="2009" name="Stand. Genomic Sci.">
        <title>Complete genome sequence of Leptotrichia buccalis type strain (C-1013-b).</title>
        <authorList>
            <person name="Ivanova N."/>
            <person name="Gronow S."/>
            <person name="Lapidus A."/>
            <person name="Copeland A."/>
            <person name="Glavina Del Rio T."/>
            <person name="Nolan M."/>
            <person name="Lucas S."/>
            <person name="Chen F."/>
            <person name="Tice H."/>
            <person name="Cheng J.F."/>
            <person name="Saunders E."/>
            <person name="Bruce D."/>
            <person name="Goodwin L."/>
            <person name="Brettin T."/>
            <person name="Detter J.C."/>
            <person name="Han C."/>
            <person name="Pitluck S."/>
            <person name="Mikhailova N."/>
            <person name="Pati A."/>
            <person name="Mavrommatis K."/>
            <person name="Chen A."/>
            <person name="Palaniappan K."/>
            <person name="Land M."/>
            <person name="Hauser L."/>
            <person name="Chang Y.J."/>
            <person name="Jeffries C.D."/>
            <person name="Chain P."/>
            <person name="Rohde C."/>
            <person name="Goker M."/>
            <person name="Bristow J."/>
            <person name="Eisen J.A."/>
            <person name="Markowitz V."/>
            <person name="Hugenholtz P."/>
            <person name="Kyrpides N.C."/>
            <person name="Klenk H.P."/>
        </authorList>
    </citation>
    <scope>NUCLEOTIDE SEQUENCE [LARGE SCALE GENOMIC DNA]</scope>
    <source>
        <strain evidence="2">ATCC 14201 / DSM 1135 / JCM 12969 / NCTC 10249 / C-1013-b</strain>
    </source>
</reference>
<protein>
    <recommendedName>
        <fullName evidence="3">CopG domain protein DNA-binding domain protein</fullName>
    </recommendedName>
</protein>
<dbReference type="OrthoDB" id="88646at2"/>
<name>C7NAL0_LEPBD</name>
<dbReference type="EMBL" id="CP001685">
    <property type="protein sequence ID" value="ACV39191.1"/>
    <property type="molecule type" value="Genomic_DNA"/>
</dbReference>
<dbReference type="STRING" id="523794.Lebu_1303"/>
<evidence type="ECO:0000313" key="2">
    <source>
        <dbReference type="Proteomes" id="UP000001910"/>
    </source>
</evidence>
<gene>
    <name evidence="1" type="ordered locus">Lebu_1303</name>
</gene>
<accession>C7NAL0</accession>
<dbReference type="KEGG" id="lba:Lebu_1303"/>
<dbReference type="Proteomes" id="UP000001910">
    <property type="component" value="Chromosome"/>
</dbReference>
<keyword evidence="2" id="KW-1185">Reference proteome</keyword>
<dbReference type="HOGENOM" id="CLU_158527_1_0_0"/>
<proteinExistence type="predicted"/>
<dbReference type="AlphaFoldDB" id="C7NAL0"/>
<sequence length="87" mass="10199">MKAISLRLDEDMLDEIREVSKIYNITATELIREGIKNILTNKKNDIYFKLITNKTECDEKESAEIMSKINNLSEEDLTVTREEIFEI</sequence>
<evidence type="ECO:0000313" key="1">
    <source>
        <dbReference type="EMBL" id="ACV39191.1"/>
    </source>
</evidence>
<dbReference type="eggNOG" id="ENOG5033JB1">
    <property type="taxonomic scope" value="Bacteria"/>
</dbReference>
<evidence type="ECO:0008006" key="3">
    <source>
        <dbReference type="Google" id="ProtNLM"/>
    </source>
</evidence>
<dbReference type="RefSeq" id="WP_015769532.1">
    <property type="nucleotide sequence ID" value="NC_013192.1"/>
</dbReference>
<organism evidence="1 2">
    <name type="scientific">Leptotrichia buccalis (strain ATCC 14201 / DSM 1135 / JCM 12969 / NCTC 10249 / C-1013-b)</name>
    <dbReference type="NCBI Taxonomy" id="523794"/>
    <lineage>
        <taxon>Bacteria</taxon>
        <taxon>Fusobacteriati</taxon>
        <taxon>Fusobacteriota</taxon>
        <taxon>Fusobacteriia</taxon>
        <taxon>Fusobacteriales</taxon>
        <taxon>Leptotrichiaceae</taxon>
        <taxon>Leptotrichia</taxon>
    </lineage>
</organism>